<keyword evidence="1" id="KW-1133">Transmembrane helix</keyword>
<dbReference type="EMBL" id="REFZ01000003">
    <property type="protein sequence ID" value="RQH02045.1"/>
    <property type="molecule type" value="Genomic_DNA"/>
</dbReference>
<feature type="transmembrane region" description="Helical" evidence="1">
    <location>
        <begin position="229"/>
        <end position="247"/>
    </location>
</feature>
<feature type="domain" description="CAAX prenyl protease 2/Lysostaphin resistance protein A-like" evidence="2">
    <location>
        <begin position="146"/>
        <end position="237"/>
    </location>
</feature>
<gene>
    <name evidence="3" type="ORF">EA472_06640</name>
</gene>
<dbReference type="GO" id="GO:0004175">
    <property type="term" value="F:endopeptidase activity"/>
    <property type="evidence" value="ECO:0007669"/>
    <property type="project" value="UniProtKB-ARBA"/>
</dbReference>
<feature type="transmembrane region" description="Helical" evidence="1">
    <location>
        <begin position="145"/>
        <end position="166"/>
    </location>
</feature>
<evidence type="ECO:0000259" key="2">
    <source>
        <dbReference type="Pfam" id="PF02517"/>
    </source>
</evidence>
<sequence>MAHSSDSSSVWSSAFVHDSLADGVDVLADRLALGLASAVGVIALLFVLIAAYIGFQGGDVEVIPASVLYASSGASLLVVFAIVWVRLEPGERRAAFPVSRPSPVELGWTLAFVPLGVGGFVAGLEAAALAGFGLEPFAYDVTDPATLAAVVFGAVLLAPVVEEALYRGLLLGTLLGRGWSPVAAGLATIALFAALHYPHLGVAGVLAIAGWSIFPTILRLRFDSIVGPWLLHLLNNVYAYVLFVAFVS</sequence>
<dbReference type="Proteomes" id="UP000281431">
    <property type="component" value="Unassembled WGS sequence"/>
</dbReference>
<keyword evidence="3" id="KW-0482">Metalloprotease</keyword>
<dbReference type="GO" id="GO:0008237">
    <property type="term" value="F:metallopeptidase activity"/>
    <property type="evidence" value="ECO:0007669"/>
    <property type="project" value="UniProtKB-KW"/>
</dbReference>
<dbReference type="GO" id="GO:0006508">
    <property type="term" value="P:proteolysis"/>
    <property type="evidence" value="ECO:0007669"/>
    <property type="project" value="UniProtKB-KW"/>
</dbReference>
<name>A0A3N6MKV4_NATCH</name>
<dbReference type="OrthoDB" id="170198at2157"/>
<keyword evidence="3" id="KW-0378">Hydrolase</keyword>
<dbReference type="InterPro" id="IPR003675">
    <property type="entry name" value="Rce1/LyrA-like_dom"/>
</dbReference>
<comment type="caution">
    <text evidence="3">The sequence shown here is derived from an EMBL/GenBank/DDBJ whole genome shotgun (WGS) entry which is preliminary data.</text>
</comment>
<feature type="transmembrane region" description="Helical" evidence="1">
    <location>
        <begin position="31"/>
        <end position="55"/>
    </location>
</feature>
<keyword evidence="4" id="KW-1185">Reference proteome</keyword>
<feature type="transmembrane region" description="Helical" evidence="1">
    <location>
        <begin position="108"/>
        <end position="133"/>
    </location>
</feature>
<keyword evidence="1" id="KW-0812">Transmembrane</keyword>
<evidence type="ECO:0000313" key="3">
    <source>
        <dbReference type="EMBL" id="RQH02045.1"/>
    </source>
</evidence>
<dbReference type="AlphaFoldDB" id="A0A3N6MKV4"/>
<evidence type="ECO:0000313" key="4">
    <source>
        <dbReference type="Proteomes" id="UP000281431"/>
    </source>
</evidence>
<dbReference type="GO" id="GO:0080120">
    <property type="term" value="P:CAAX-box protein maturation"/>
    <property type="evidence" value="ECO:0007669"/>
    <property type="project" value="UniProtKB-ARBA"/>
</dbReference>
<organism evidence="3 4">
    <name type="scientific">Natrarchaeobius chitinivorans</name>
    <dbReference type="NCBI Taxonomy" id="1679083"/>
    <lineage>
        <taxon>Archaea</taxon>
        <taxon>Methanobacteriati</taxon>
        <taxon>Methanobacteriota</taxon>
        <taxon>Stenosarchaea group</taxon>
        <taxon>Halobacteria</taxon>
        <taxon>Halobacteriales</taxon>
        <taxon>Natrialbaceae</taxon>
        <taxon>Natrarchaeobius</taxon>
    </lineage>
</organism>
<feature type="transmembrane region" description="Helical" evidence="1">
    <location>
        <begin position="203"/>
        <end position="222"/>
    </location>
</feature>
<keyword evidence="1" id="KW-0472">Membrane</keyword>
<protein>
    <submittedName>
        <fullName evidence="3">CPBP family intramembrane metalloprotease</fullName>
    </submittedName>
</protein>
<feature type="transmembrane region" description="Helical" evidence="1">
    <location>
        <begin position="67"/>
        <end position="87"/>
    </location>
</feature>
<dbReference type="Pfam" id="PF02517">
    <property type="entry name" value="Rce1-like"/>
    <property type="match status" value="1"/>
</dbReference>
<keyword evidence="3" id="KW-0645">Protease</keyword>
<accession>A0A3N6MKV4</accession>
<evidence type="ECO:0000256" key="1">
    <source>
        <dbReference type="SAM" id="Phobius"/>
    </source>
</evidence>
<proteinExistence type="predicted"/>
<feature type="transmembrane region" description="Helical" evidence="1">
    <location>
        <begin position="178"/>
        <end position="197"/>
    </location>
</feature>
<reference evidence="3 4" key="1">
    <citation type="submission" date="2018-10" db="EMBL/GenBank/DDBJ databases">
        <title>Natrarchaeobius chitinivorans gen. nov., sp. nov., and Natrarchaeobius haloalkaliphilus sp. nov., alkaliphilic, chitin-utilizing haloarchaea from hypersaline alkaline lakes.</title>
        <authorList>
            <person name="Sorokin D.Y."/>
            <person name="Elcheninov A.G."/>
            <person name="Kostrikina N.A."/>
            <person name="Bale N.J."/>
            <person name="Sinninghe Damste J.S."/>
            <person name="Khijniak T.V."/>
            <person name="Kublanov I.V."/>
            <person name="Toshchakov S.V."/>
        </authorList>
    </citation>
    <scope>NUCLEOTIDE SEQUENCE [LARGE SCALE GENOMIC DNA]</scope>
    <source>
        <strain evidence="3 4">AArcht7</strain>
    </source>
</reference>